<dbReference type="InterPro" id="IPR018261">
    <property type="entry name" value="Ribosomal_bL27_CS"/>
</dbReference>
<dbReference type="PANTHER" id="PTHR15893">
    <property type="entry name" value="RIBOSOMAL PROTEIN L27"/>
    <property type="match status" value="1"/>
</dbReference>
<evidence type="ECO:0000313" key="6">
    <source>
        <dbReference type="EMBL" id="OGY45460.1"/>
    </source>
</evidence>
<dbReference type="InterPro" id="IPR001684">
    <property type="entry name" value="Ribosomal_bL27"/>
</dbReference>
<dbReference type="GO" id="GO:0005840">
    <property type="term" value="C:ribosome"/>
    <property type="evidence" value="ECO:0007669"/>
    <property type="project" value="UniProtKB-KW"/>
</dbReference>
<dbReference type="AlphaFoldDB" id="A0A1G1Y0X8"/>
<dbReference type="Proteomes" id="UP000178240">
    <property type="component" value="Unassembled WGS sequence"/>
</dbReference>
<dbReference type="EMBL" id="MHIE01000019">
    <property type="protein sequence ID" value="OGY45460.1"/>
    <property type="molecule type" value="Genomic_DNA"/>
</dbReference>
<dbReference type="FunFam" id="2.40.50.100:FF:000020">
    <property type="entry name" value="50S ribosomal protein L27"/>
    <property type="match status" value="1"/>
</dbReference>
<comment type="caution">
    <text evidence="6">The sequence shown here is derived from an EMBL/GenBank/DDBJ whole genome shotgun (WGS) entry which is preliminary data.</text>
</comment>
<dbReference type="PRINTS" id="PR00063">
    <property type="entry name" value="RIBOSOMALL27"/>
</dbReference>
<evidence type="ECO:0000256" key="2">
    <source>
        <dbReference type="ARBA" id="ARBA00022980"/>
    </source>
</evidence>
<evidence type="ECO:0000256" key="4">
    <source>
        <dbReference type="ARBA" id="ARBA00035175"/>
    </source>
</evidence>
<gene>
    <name evidence="6" type="ORF">A2744_02115</name>
</gene>
<dbReference type="PANTHER" id="PTHR15893:SF0">
    <property type="entry name" value="LARGE RIBOSOMAL SUBUNIT PROTEIN BL27M"/>
    <property type="match status" value="1"/>
</dbReference>
<dbReference type="STRING" id="1797535.A2744_02115"/>
<dbReference type="GO" id="GO:0006412">
    <property type="term" value="P:translation"/>
    <property type="evidence" value="ECO:0007669"/>
    <property type="project" value="InterPro"/>
</dbReference>
<accession>A0A1G1Y0X8</accession>
<dbReference type="Pfam" id="PF01016">
    <property type="entry name" value="Ribosomal_L27"/>
    <property type="match status" value="1"/>
</dbReference>
<evidence type="ECO:0000313" key="7">
    <source>
        <dbReference type="Proteomes" id="UP000178240"/>
    </source>
</evidence>
<dbReference type="NCBIfam" id="TIGR00062">
    <property type="entry name" value="L27"/>
    <property type="match status" value="1"/>
</dbReference>
<sequence length="93" mass="10248">MSHKKAGGSTSLGRDSQAQRLGIKLFDGEVAQPGNILVRQRGSRVRPGRNVKKGGGDTLFALTSGMVKFTKKKIKKFHGRLEWARFVSIIPKK</sequence>
<protein>
    <recommendedName>
        <fullName evidence="4">Large ribosomal subunit protein bL27</fullName>
    </recommendedName>
    <alternativeName>
        <fullName evidence="5">50S ribosomal protein L27</fullName>
    </alternativeName>
</protein>
<proteinExistence type="inferred from homology"/>
<evidence type="ECO:0000256" key="3">
    <source>
        <dbReference type="ARBA" id="ARBA00023274"/>
    </source>
</evidence>
<comment type="similarity">
    <text evidence="1">Belongs to the bacterial ribosomal protein bL27 family.</text>
</comment>
<keyword evidence="2 6" id="KW-0689">Ribosomal protein</keyword>
<keyword evidence="3" id="KW-0687">Ribonucleoprotein</keyword>
<reference evidence="6 7" key="1">
    <citation type="journal article" date="2016" name="Nat. Commun.">
        <title>Thousands of microbial genomes shed light on interconnected biogeochemical processes in an aquifer system.</title>
        <authorList>
            <person name="Anantharaman K."/>
            <person name="Brown C.T."/>
            <person name="Hug L.A."/>
            <person name="Sharon I."/>
            <person name="Castelle C.J."/>
            <person name="Probst A.J."/>
            <person name="Thomas B.C."/>
            <person name="Singh A."/>
            <person name="Wilkins M.J."/>
            <person name="Karaoz U."/>
            <person name="Brodie E.L."/>
            <person name="Williams K.H."/>
            <person name="Hubbard S.S."/>
            <person name="Banfield J.F."/>
        </authorList>
    </citation>
    <scope>NUCLEOTIDE SEQUENCE [LARGE SCALE GENOMIC DNA]</scope>
</reference>
<dbReference type="Gene3D" id="2.40.50.100">
    <property type="match status" value="1"/>
</dbReference>
<evidence type="ECO:0000256" key="5">
    <source>
        <dbReference type="ARBA" id="ARBA00035477"/>
    </source>
</evidence>
<dbReference type="GO" id="GO:1990904">
    <property type="term" value="C:ribonucleoprotein complex"/>
    <property type="evidence" value="ECO:0007669"/>
    <property type="project" value="UniProtKB-KW"/>
</dbReference>
<name>A0A1G1Y0X8_9BACT</name>
<dbReference type="GO" id="GO:0003735">
    <property type="term" value="F:structural constituent of ribosome"/>
    <property type="evidence" value="ECO:0007669"/>
    <property type="project" value="InterPro"/>
</dbReference>
<organism evidence="6 7">
    <name type="scientific">Candidatus Buchananbacteria bacterium RIFCSPHIGHO2_01_FULL_44_11</name>
    <dbReference type="NCBI Taxonomy" id="1797535"/>
    <lineage>
        <taxon>Bacteria</taxon>
        <taxon>Candidatus Buchananiibacteriota</taxon>
    </lineage>
</organism>
<dbReference type="SUPFAM" id="SSF110324">
    <property type="entry name" value="Ribosomal L27 protein-like"/>
    <property type="match status" value="1"/>
</dbReference>
<evidence type="ECO:0000256" key="1">
    <source>
        <dbReference type="ARBA" id="ARBA00010797"/>
    </source>
</evidence>
<dbReference type="PROSITE" id="PS00831">
    <property type="entry name" value="RIBOSOMAL_L27"/>
    <property type="match status" value="1"/>
</dbReference>